<dbReference type="SMART" id="SM01179">
    <property type="entry name" value="DUF862"/>
    <property type="match status" value="1"/>
</dbReference>
<evidence type="ECO:0000313" key="7">
    <source>
        <dbReference type="EMBL" id="KAF9891803.1"/>
    </source>
</evidence>
<dbReference type="PROSITE" id="PS51352">
    <property type="entry name" value="THIOREDOXIN_2"/>
    <property type="match status" value="1"/>
</dbReference>
<dbReference type="Pfam" id="PF00085">
    <property type="entry name" value="Thioredoxin"/>
    <property type="match status" value="1"/>
</dbReference>
<name>A0AAD4CSU7_ASPNN</name>
<dbReference type="PROSITE" id="PS51396">
    <property type="entry name" value="PUL"/>
    <property type="match status" value="1"/>
</dbReference>
<dbReference type="InterPro" id="IPR013535">
    <property type="entry name" value="PUL_dom"/>
</dbReference>
<dbReference type="EMBL" id="VCAU01000016">
    <property type="protein sequence ID" value="KAF9891803.1"/>
    <property type="molecule type" value="Genomic_DNA"/>
</dbReference>
<feature type="domain" description="PUL" evidence="5">
    <location>
        <begin position="291"/>
        <end position="582"/>
    </location>
</feature>
<dbReference type="InterPro" id="IPR042266">
    <property type="entry name" value="PPPDE_sf"/>
</dbReference>
<dbReference type="Gene3D" id="3.90.1720.30">
    <property type="entry name" value="PPPDE domains"/>
    <property type="match status" value="1"/>
</dbReference>
<dbReference type="Gene3D" id="3.40.30.10">
    <property type="entry name" value="Glutaredoxin"/>
    <property type="match status" value="1"/>
</dbReference>
<dbReference type="Pfam" id="PF08324">
    <property type="entry name" value="PUL"/>
    <property type="match status" value="1"/>
</dbReference>
<dbReference type="InterPro" id="IPR008580">
    <property type="entry name" value="PPPDE_dom"/>
</dbReference>
<keyword evidence="2" id="KW-0645">Protease</keyword>
<proteinExistence type="inferred from homology"/>
<dbReference type="InterPro" id="IPR017937">
    <property type="entry name" value="Thioredoxin_CS"/>
</dbReference>
<dbReference type="AlphaFoldDB" id="A0AAD4CSU7"/>
<dbReference type="PANTHER" id="PTHR12378">
    <property type="entry name" value="DESUMOYLATING ISOPEPTIDASE"/>
    <property type="match status" value="1"/>
</dbReference>
<feature type="domain" description="PPPDE" evidence="6">
    <location>
        <begin position="1"/>
        <end position="132"/>
    </location>
</feature>
<protein>
    <recommendedName>
        <fullName evidence="9">Thioredoxin</fullName>
    </recommendedName>
</protein>
<dbReference type="Proteomes" id="UP001194746">
    <property type="component" value="Unassembled WGS sequence"/>
</dbReference>
<dbReference type="PROSITE" id="PS51858">
    <property type="entry name" value="PPPDE"/>
    <property type="match status" value="1"/>
</dbReference>
<dbReference type="InterPro" id="IPR011989">
    <property type="entry name" value="ARM-like"/>
</dbReference>
<evidence type="ECO:0000256" key="3">
    <source>
        <dbReference type="ARBA" id="ARBA00022801"/>
    </source>
</evidence>
<evidence type="ECO:0000259" key="4">
    <source>
        <dbReference type="PROSITE" id="PS51352"/>
    </source>
</evidence>
<dbReference type="GO" id="GO:0006508">
    <property type="term" value="P:proteolysis"/>
    <property type="evidence" value="ECO:0007669"/>
    <property type="project" value="UniProtKB-KW"/>
</dbReference>
<evidence type="ECO:0000256" key="1">
    <source>
        <dbReference type="ARBA" id="ARBA00008140"/>
    </source>
</evidence>
<organism evidence="7 8">
    <name type="scientific">Aspergillus nanangensis</name>
    <dbReference type="NCBI Taxonomy" id="2582783"/>
    <lineage>
        <taxon>Eukaryota</taxon>
        <taxon>Fungi</taxon>
        <taxon>Dikarya</taxon>
        <taxon>Ascomycota</taxon>
        <taxon>Pezizomycotina</taxon>
        <taxon>Eurotiomycetes</taxon>
        <taxon>Eurotiomycetidae</taxon>
        <taxon>Eurotiales</taxon>
        <taxon>Aspergillaceae</taxon>
        <taxon>Aspergillus</taxon>
        <taxon>Aspergillus subgen. Circumdati</taxon>
    </lineage>
</organism>
<evidence type="ECO:0000256" key="2">
    <source>
        <dbReference type="ARBA" id="ARBA00022670"/>
    </source>
</evidence>
<accession>A0AAD4CSU7</accession>
<dbReference type="CDD" id="cd02947">
    <property type="entry name" value="TRX_family"/>
    <property type="match status" value="1"/>
</dbReference>
<comment type="similarity">
    <text evidence="1">Belongs to the DeSI family.</text>
</comment>
<dbReference type="Gene3D" id="1.25.10.10">
    <property type="entry name" value="Leucine-rich Repeat Variant"/>
    <property type="match status" value="1"/>
</dbReference>
<reference evidence="7" key="1">
    <citation type="journal article" date="2019" name="Beilstein J. Org. Chem.">
        <title>Nanangenines: drimane sesquiterpenoids as the dominant metabolite cohort of a novel Australian fungus, Aspergillus nanangensis.</title>
        <authorList>
            <person name="Lacey H.J."/>
            <person name="Gilchrist C.L.M."/>
            <person name="Crombie A."/>
            <person name="Kalaitzis J.A."/>
            <person name="Vuong D."/>
            <person name="Rutledge P.J."/>
            <person name="Turner P."/>
            <person name="Pitt J.I."/>
            <person name="Lacey E."/>
            <person name="Chooi Y.H."/>
            <person name="Piggott A.M."/>
        </authorList>
    </citation>
    <scope>NUCLEOTIDE SEQUENCE</scope>
    <source>
        <strain evidence="7">MST-FP2251</strain>
    </source>
</reference>
<evidence type="ECO:0000259" key="5">
    <source>
        <dbReference type="PROSITE" id="PS51396"/>
    </source>
</evidence>
<dbReference type="Pfam" id="PF05903">
    <property type="entry name" value="Peptidase_C97"/>
    <property type="match status" value="1"/>
</dbReference>
<reference evidence="7" key="2">
    <citation type="submission" date="2020-02" db="EMBL/GenBank/DDBJ databases">
        <authorList>
            <person name="Gilchrist C.L.M."/>
            <person name="Chooi Y.-H."/>
        </authorList>
    </citation>
    <scope>NUCLEOTIDE SEQUENCE</scope>
    <source>
        <strain evidence="7">MST-FP2251</strain>
    </source>
</reference>
<dbReference type="GO" id="GO:0008233">
    <property type="term" value="F:peptidase activity"/>
    <property type="evidence" value="ECO:0007669"/>
    <property type="project" value="UniProtKB-KW"/>
</dbReference>
<dbReference type="InterPro" id="IPR036249">
    <property type="entry name" value="Thioredoxin-like_sf"/>
</dbReference>
<evidence type="ECO:0008006" key="9">
    <source>
        <dbReference type="Google" id="ProtNLM"/>
    </source>
</evidence>
<dbReference type="PANTHER" id="PTHR12378:SF7">
    <property type="entry name" value="DESUMOYLATING ISOPEPTIDASE 1"/>
    <property type="match status" value="1"/>
</dbReference>
<gene>
    <name evidence="7" type="ORF">FE257_003284</name>
</gene>
<evidence type="ECO:0000313" key="8">
    <source>
        <dbReference type="Proteomes" id="UP001194746"/>
    </source>
</evidence>
<comment type="caution">
    <text evidence="7">The sequence shown here is derived from an EMBL/GenBank/DDBJ whole genome shotgun (WGS) entry which is preliminary data.</text>
</comment>
<evidence type="ECO:0000259" key="6">
    <source>
        <dbReference type="PROSITE" id="PS51858"/>
    </source>
</evidence>
<dbReference type="SUPFAM" id="SSF52833">
    <property type="entry name" value="Thioredoxin-like"/>
    <property type="match status" value="1"/>
</dbReference>
<dbReference type="PROSITE" id="PS00194">
    <property type="entry name" value="THIOREDOXIN_1"/>
    <property type="match status" value="1"/>
</dbReference>
<dbReference type="InterPro" id="IPR013766">
    <property type="entry name" value="Thioredoxin_domain"/>
</dbReference>
<keyword evidence="3" id="KW-0378">Hydrolase</keyword>
<keyword evidence="8" id="KW-1185">Reference proteome</keyword>
<feature type="domain" description="Thioredoxin" evidence="4">
    <location>
        <begin position="150"/>
        <end position="335"/>
    </location>
</feature>
<dbReference type="GO" id="GO:0070646">
    <property type="term" value="P:protein modification by small protein removal"/>
    <property type="evidence" value="ECO:0007669"/>
    <property type="project" value="TreeGrafter"/>
</dbReference>
<sequence>MDVELYIYDLSKGLARTIDAIYHTSLVVDGVEYYFGQGIQTAVPGRTHHGAPMERLHLGKTEIPTDVIEEFLQSLVEIYTPESYDLFLHNCNNFTQDLAMFLVGKGIPEKIRNLPQTFLNTPFGQMLKPQIESTLRGVTQAPGTGLQPSGAAISRAPTATPNQAISQGIVQVVTNLSQLEGRLSAAAQSCAVIFFTSATCPPCKMVYPTYDELAEEAGDRAVLIKVDISTAMDVSMKYNVRATPTFMTFVKGSKLDEWSGANPAQLRGNVRLLLEMAYPEHPHRKLRLPSLQRHIPSYILYKKVPPLDKLVQKLRPYHEDPTLRSILDFLKRSADEGSADVALPANLPSFTTYLQTTAQSLPRGSLFALVDLVRLLFLDPRMSGYYAAEDTSHTLLLTVFGLATTELDSCPYNLRIVMLHLACNLFSTPLYPDHVLNSSSSSSSSSSRLRETLLQLVTGCLLDSHSNLRVVAASLAYNLAAHNHNARFSGQQPDRLTEEEQMELTASLVEAIGQEEESPDALHGLVLALGLLVYEAPVEGSVVDLCKAMGIAETVRAKKDVKGLSREMLDLLKEVGEELLGKGL</sequence>